<dbReference type="EMBL" id="VFPU01000001">
    <property type="protein sequence ID" value="TQM97037.1"/>
    <property type="molecule type" value="Genomic_DNA"/>
</dbReference>
<feature type="domain" description="Shikimate dehydrogenase substrate binding N-terminal" evidence="3">
    <location>
        <begin position="2"/>
        <end position="83"/>
    </location>
</feature>
<dbReference type="Pfam" id="PF08501">
    <property type="entry name" value="Shikimate_dh_N"/>
    <property type="match status" value="1"/>
</dbReference>
<dbReference type="GO" id="GO:0050661">
    <property type="term" value="F:NADP binding"/>
    <property type="evidence" value="ECO:0007669"/>
    <property type="project" value="TreeGrafter"/>
</dbReference>
<dbReference type="InterPro" id="IPR041121">
    <property type="entry name" value="SDH_C"/>
</dbReference>
<keyword evidence="2" id="KW-0057">Aromatic amino acid biosynthesis</keyword>
<protein>
    <submittedName>
        <fullName evidence="5">Shikimate dehydrogenase</fullName>
    </submittedName>
</protein>
<dbReference type="GO" id="GO:0019632">
    <property type="term" value="P:shikimate metabolic process"/>
    <property type="evidence" value="ECO:0007669"/>
    <property type="project" value="TreeGrafter"/>
</dbReference>
<keyword evidence="6" id="KW-1185">Reference proteome</keyword>
<dbReference type="GO" id="GO:0005829">
    <property type="term" value="C:cytosol"/>
    <property type="evidence" value="ECO:0007669"/>
    <property type="project" value="TreeGrafter"/>
</dbReference>
<dbReference type="SUPFAM" id="SSF53223">
    <property type="entry name" value="Aminoacid dehydrogenase-like, N-terminal domain"/>
    <property type="match status" value="1"/>
</dbReference>
<evidence type="ECO:0000256" key="2">
    <source>
        <dbReference type="ARBA" id="ARBA00023141"/>
    </source>
</evidence>
<evidence type="ECO:0000313" key="6">
    <source>
        <dbReference type="Proteomes" id="UP000315133"/>
    </source>
</evidence>
<evidence type="ECO:0000259" key="4">
    <source>
        <dbReference type="Pfam" id="PF18317"/>
    </source>
</evidence>
<dbReference type="GO" id="GO:0004764">
    <property type="term" value="F:shikimate 3-dehydrogenase (NADP+) activity"/>
    <property type="evidence" value="ECO:0007669"/>
    <property type="project" value="InterPro"/>
</dbReference>
<evidence type="ECO:0000313" key="5">
    <source>
        <dbReference type="EMBL" id="TQM97037.1"/>
    </source>
</evidence>
<dbReference type="AlphaFoldDB" id="A0A543KPP7"/>
<dbReference type="Gene3D" id="3.40.50.720">
    <property type="entry name" value="NAD(P)-binding Rossmann-like Domain"/>
    <property type="match status" value="1"/>
</dbReference>
<dbReference type="PANTHER" id="PTHR21089:SF1">
    <property type="entry name" value="BIFUNCTIONAL 3-DEHYDROQUINATE DEHYDRATASE_SHIKIMATE DEHYDROGENASE, CHLOROPLASTIC"/>
    <property type="match status" value="1"/>
</dbReference>
<dbReference type="SUPFAM" id="SSF51735">
    <property type="entry name" value="NAD(P)-binding Rossmann-fold domains"/>
    <property type="match status" value="1"/>
</dbReference>
<comment type="pathway">
    <text evidence="1">Metabolic intermediate biosynthesis; chorismate biosynthesis; chorismate from D-erythrose 4-phosphate and phosphoenolpyruvate: step 4/7.</text>
</comment>
<comment type="caution">
    <text evidence="5">The sequence shown here is derived from an EMBL/GenBank/DDBJ whole genome shotgun (WGS) entry which is preliminary data.</text>
</comment>
<dbReference type="Pfam" id="PF18317">
    <property type="entry name" value="SDH_C"/>
    <property type="match status" value="1"/>
</dbReference>
<organism evidence="5 6">
    <name type="scientific">Ornithinimicrobium humiphilum</name>
    <dbReference type="NCBI Taxonomy" id="125288"/>
    <lineage>
        <taxon>Bacteria</taxon>
        <taxon>Bacillati</taxon>
        <taxon>Actinomycetota</taxon>
        <taxon>Actinomycetes</taxon>
        <taxon>Micrococcales</taxon>
        <taxon>Ornithinimicrobiaceae</taxon>
        <taxon>Ornithinimicrobium</taxon>
    </lineage>
</organism>
<reference evidence="5 6" key="1">
    <citation type="submission" date="2019-06" db="EMBL/GenBank/DDBJ databases">
        <title>Sequencing the genomes of 1000 actinobacteria strains.</title>
        <authorList>
            <person name="Klenk H.-P."/>
        </authorList>
    </citation>
    <scope>NUCLEOTIDE SEQUENCE [LARGE SCALE GENOMIC DNA]</scope>
    <source>
        <strain evidence="5 6">DSM 12362</strain>
    </source>
</reference>
<keyword evidence="2" id="KW-0028">Amino-acid biosynthesis</keyword>
<dbReference type="CDD" id="cd01065">
    <property type="entry name" value="NAD_bind_Shikimate_DH"/>
    <property type="match status" value="1"/>
</dbReference>
<gene>
    <name evidence="5" type="ORF">FB476_1933</name>
</gene>
<accession>A0A543KPP7</accession>
<proteinExistence type="predicted"/>
<dbReference type="Proteomes" id="UP000315133">
    <property type="component" value="Unassembled WGS sequence"/>
</dbReference>
<evidence type="ECO:0000256" key="1">
    <source>
        <dbReference type="ARBA" id="ARBA00004871"/>
    </source>
</evidence>
<dbReference type="InterPro" id="IPR022893">
    <property type="entry name" value="Shikimate_DH_fam"/>
</dbReference>
<sequence length="271" mass="27569">MVGSPISHSLSPLLHGAAYAALGLDGWTFTAQEVPAGGLRSYVEQLGPGWVGLAVTMPLKEEALALGTEVGPAARLAGAANTLVRRDGGWLADNTDVHGVVQALTEAGALAPRSATVLGGGATARSTLVALSELGVQEVTFRVRGDLRPGTAALAGQLGLRTRVVPLLTDPLVLDGAESQVVVSTLPPTAEPGPVLAPPDAVTPVVMDVVYRPWPSRFATAVREAAGGEGLPVARGTGMLLHQAVRQVELMTGHNGPVAAMRAALDGTGSQ</sequence>
<dbReference type="GO" id="GO:0009423">
    <property type="term" value="P:chorismate biosynthetic process"/>
    <property type="evidence" value="ECO:0007669"/>
    <property type="project" value="TreeGrafter"/>
</dbReference>
<dbReference type="InterPro" id="IPR013708">
    <property type="entry name" value="Shikimate_DH-bd_N"/>
</dbReference>
<dbReference type="InterPro" id="IPR046346">
    <property type="entry name" value="Aminoacid_DH-like_N_sf"/>
</dbReference>
<dbReference type="PANTHER" id="PTHR21089">
    <property type="entry name" value="SHIKIMATE DEHYDROGENASE"/>
    <property type="match status" value="1"/>
</dbReference>
<dbReference type="InterPro" id="IPR036291">
    <property type="entry name" value="NAD(P)-bd_dom_sf"/>
</dbReference>
<dbReference type="Gene3D" id="3.40.50.10860">
    <property type="entry name" value="Leucine Dehydrogenase, chain A, domain 1"/>
    <property type="match status" value="1"/>
</dbReference>
<evidence type="ECO:0000259" key="3">
    <source>
        <dbReference type="Pfam" id="PF08501"/>
    </source>
</evidence>
<name>A0A543KPP7_9MICO</name>
<dbReference type="GO" id="GO:0009073">
    <property type="term" value="P:aromatic amino acid family biosynthetic process"/>
    <property type="evidence" value="ECO:0007669"/>
    <property type="project" value="UniProtKB-KW"/>
</dbReference>
<feature type="domain" description="SDH C-terminal" evidence="4">
    <location>
        <begin position="236"/>
        <end position="265"/>
    </location>
</feature>
<dbReference type="NCBIfam" id="NF001311">
    <property type="entry name" value="PRK00258.1-3"/>
    <property type="match status" value="1"/>
</dbReference>